<dbReference type="Gene3D" id="3.40.50.150">
    <property type="entry name" value="Vaccinia Virus protein VP39"/>
    <property type="match status" value="1"/>
</dbReference>
<dbReference type="InterPro" id="IPR029063">
    <property type="entry name" value="SAM-dependent_MTases_sf"/>
</dbReference>
<gene>
    <name evidence="5" type="ORF">KME28_05975</name>
</gene>
<name>A0A9E3H699_9NOST</name>
<dbReference type="PANTHER" id="PTHR43464">
    <property type="entry name" value="METHYLTRANSFERASE"/>
    <property type="match status" value="1"/>
</dbReference>
<dbReference type="Pfam" id="PF08241">
    <property type="entry name" value="Methyltransf_11"/>
    <property type="match status" value="1"/>
</dbReference>
<evidence type="ECO:0000259" key="4">
    <source>
        <dbReference type="Pfam" id="PF08241"/>
    </source>
</evidence>
<dbReference type="GO" id="GO:0008757">
    <property type="term" value="F:S-adenosylmethionine-dependent methyltransferase activity"/>
    <property type="evidence" value="ECO:0007669"/>
    <property type="project" value="InterPro"/>
</dbReference>
<organism evidence="5 6">
    <name type="scientific">Pelatocladus maniniholoensis HA4357-MV3</name>
    <dbReference type="NCBI Taxonomy" id="1117104"/>
    <lineage>
        <taxon>Bacteria</taxon>
        <taxon>Bacillati</taxon>
        <taxon>Cyanobacteriota</taxon>
        <taxon>Cyanophyceae</taxon>
        <taxon>Nostocales</taxon>
        <taxon>Nostocaceae</taxon>
        <taxon>Pelatocladus</taxon>
    </lineage>
</organism>
<reference evidence="5" key="2">
    <citation type="journal article" date="2022" name="Microbiol. Resour. Announc.">
        <title>Metagenome Sequencing to Explore Phylogenomics of Terrestrial Cyanobacteria.</title>
        <authorList>
            <person name="Ward R.D."/>
            <person name="Stajich J.E."/>
            <person name="Johansen J.R."/>
            <person name="Huntemann M."/>
            <person name="Clum A."/>
            <person name="Foster B."/>
            <person name="Foster B."/>
            <person name="Roux S."/>
            <person name="Palaniappan K."/>
            <person name="Varghese N."/>
            <person name="Mukherjee S."/>
            <person name="Reddy T.B.K."/>
            <person name="Daum C."/>
            <person name="Copeland A."/>
            <person name="Chen I.A."/>
            <person name="Ivanova N.N."/>
            <person name="Kyrpides N.C."/>
            <person name="Shapiro N."/>
            <person name="Eloe-Fadrosh E.A."/>
            <person name="Pietrasiak N."/>
        </authorList>
    </citation>
    <scope>NUCLEOTIDE SEQUENCE</scope>
    <source>
        <strain evidence="5">HA4357-MV3</strain>
    </source>
</reference>
<dbReference type="PANTHER" id="PTHR43464:SF19">
    <property type="entry name" value="UBIQUINONE BIOSYNTHESIS O-METHYLTRANSFERASE, MITOCHONDRIAL"/>
    <property type="match status" value="1"/>
</dbReference>
<dbReference type="CDD" id="cd02440">
    <property type="entry name" value="AdoMet_MTases"/>
    <property type="match status" value="1"/>
</dbReference>
<evidence type="ECO:0000256" key="2">
    <source>
        <dbReference type="ARBA" id="ARBA00022679"/>
    </source>
</evidence>
<reference evidence="5" key="1">
    <citation type="submission" date="2021-05" db="EMBL/GenBank/DDBJ databases">
        <authorList>
            <person name="Pietrasiak N."/>
            <person name="Ward R."/>
            <person name="Stajich J.E."/>
            <person name="Kurbessoian T."/>
        </authorList>
    </citation>
    <scope>NUCLEOTIDE SEQUENCE</scope>
    <source>
        <strain evidence="5">HA4357-MV3</strain>
    </source>
</reference>
<keyword evidence="1 5" id="KW-0489">Methyltransferase</keyword>
<evidence type="ECO:0000256" key="1">
    <source>
        <dbReference type="ARBA" id="ARBA00022603"/>
    </source>
</evidence>
<keyword evidence="3" id="KW-0949">S-adenosyl-L-methionine</keyword>
<keyword evidence="2" id="KW-0808">Transferase</keyword>
<dbReference type="GO" id="GO:0032259">
    <property type="term" value="P:methylation"/>
    <property type="evidence" value="ECO:0007669"/>
    <property type="project" value="UniProtKB-KW"/>
</dbReference>
<dbReference type="AlphaFoldDB" id="A0A9E3H699"/>
<evidence type="ECO:0000256" key="3">
    <source>
        <dbReference type="ARBA" id="ARBA00022691"/>
    </source>
</evidence>
<dbReference type="InterPro" id="IPR013216">
    <property type="entry name" value="Methyltransf_11"/>
</dbReference>
<dbReference type="Proteomes" id="UP000813215">
    <property type="component" value="Unassembled WGS sequence"/>
</dbReference>
<accession>A0A9E3H699</accession>
<evidence type="ECO:0000313" key="6">
    <source>
        <dbReference type="Proteomes" id="UP000813215"/>
    </source>
</evidence>
<dbReference type="EMBL" id="JAHHHW010000063">
    <property type="protein sequence ID" value="MBW4431274.1"/>
    <property type="molecule type" value="Genomic_DNA"/>
</dbReference>
<feature type="domain" description="Methyltransferase type 11" evidence="4">
    <location>
        <begin position="53"/>
        <end position="147"/>
    </location>
</feature>
<proteinExistence type="predicted"/>
<evidence type="ECO:0000313" key="5">
    <source>
        <dbReference type="EMBL" id="MBW4431274.1"/>
    </source>
</evidence>
<protein>
    <submittedName>
        <fullName evidence="5">Class I SAM-dependent methyltransferase</fullName>
    </submittedName>
</protein>
<dbReference type="SUPFAM" id="SSF53335">
    <property type="entry name" value="S-adenosyl-L-methionine-dependent methyltransferases"/>
    <property type="match status" value="1"/>
</dbReference>
<sequence length="245" mass="28578">MSLDNQQEYIPFDDYEAFAETYVKITEFNSHNANYERPAMFSLLSNVKFKRVLDAGCAGGIYSEWLINHSADVVAVDISHKMVQLTRQRLQNRGQVHQADLNKPLDFLDDHSFDIVLSSLTLHYLKDWESVLKEFNRILLPKGLLLFSTHHPFIDFQFFEKADYFATDLIEDFWYSFGNTPVRVRFYRRPLSAMTSALNNAGFVSKQIVEPRPTEECKLLYPQDYEKLSTKPWFLIILAQKEALS</sequence>
<comment type="caution">
    <text evidence="5">The sequence shown here is derived from an EMBL/GenBank/DDBJ whole genome shotgun (WGS) entry which is preliminary data.</text>
</comment>